<evidence type="ECO:0000256" key="2">
    <source>
        <dbReference type="ARBA" id="ARBA00004141"/>
    </source>
</evidence>
<evidence type="ECO:0000313" key="12">
    <source>
        <dbReference type="Proteomes" id="UP000061569"/>
    </source>
</evidence>
<dbReference type="AlphaFoldDB" id="A0A0S2DH90"/>
<dbReference type="STRING" id="69.GLE_2565"/>
<evidence type="ECO:0000256" key="1">
    <source>
        <dbReference type="ARBA" id="ARBA00000085"/>
    </source>
</evidence>
<dbReference type="InterPro" id="IPR003660">
    <property type="entry name" value="HAMP_dom"/>
</dbReference>
<dbReference type="InterPro" id="IPR003661">
    <property type="entry name" value="HisK_dim/P_dom"/>
</dbReference>
<dbReference type="KEGG" id="lez:GLE_2565"/>
<evidence type="ECO:0000256" key="4">
    <source>
        <dbReference type="ARBA" id="ARBA00022553"/>
    </source>
</evidence>
<evidence type="ECO:0000256" key="9">
    <source>
        <dbReference type="ARBA" id="ARBA00023012"/>
    </source>
</evidence>
<evidence type="ECO:0000256" key="6">
    <source>
        <dbReference type="ARBA" id="ARBA00022692"/>
    </source>
</evidence>
<dbReference type="PROSITE" id="PS50885">
    <property type="entry name" value="HAMP"/>
    <property type="match status" value="1"/>
</dbReference>
<dbReference type="Gene3D" id="3.30.565.10">
    <property type="entry name" value="Histidine kinase-like ATPase, C-terminal domain"/>
    <property type="match status" value="1"/>
</dbReference>
<accession>A0A0S2DH90</accession>
<comment type="subcellular location">
    <subcellularLocation>
        <location evidence="2">Membrane</location>
        <topology evidence="2">Multi-pass membrane protein</topology>
    </subcellularLocation>
</comment>
<evidence type="ECO:0000256" key="7">
    <source>
        <dbReference type="ARBA" id="ARBA00022777"/>
    </source>
</evidence>
<keyword evidence="9" id="KW-0902">Two-component regulatory system</keyword>
<keyword evidence="7 11" id="KW-0418">Kinase</keyword>
<dbReference type="InterPro" id="IPR036097">
    <property type="entry name" value="HisK_dim/P_sf"/>
</dbReference>
<dbReference type="Proteomes" id="UP000061569">
    <property type="component" value="Chromosome"/>
</dbReference>
<dbReference type="SMART" id="SM00387">
    <property type="entry name" value="HATPase_c"/>
    <property type="match status" value="1"/>
</dbReference>
<dbReference type="InterPro" id="IPR036890">
    <property type="entry name" value="HATPase_C_sf"/>
</dbReference>
<sequence>MRNPIPFFFRVPSLSRRIAWRVGLGVVSLIFVLFAILCVVLWKPEARTIYRDTADDAAQAIDRRGATLVLDPARLPQRLREAPETAWLAAVDDAGHTLTWGKLPPEYRPVVAMLPLLSDSDLRSPDPRLAATLVVAERDWGRLRIIVGGVPEEGVIGLFAPLFYFVGLWMALPVAIVILLLVPWIVRRGLRGIGEVAEQARGVDMNRRSRHLDAAAVPSELKPLIDAFNQALDRIWDAAESRDRFLGNAAHELRLPIAIVRARASALSAGHAKTSLLSDIVRLENISEQLLDLQRIDRGLVANDTLDLVQVCREVGEDIAPLLVKAGYAFSFDAPAQPVYVSGDVGALQRVVMNLLQNAMTHGGGAGGIELSVSADARISVSDAGPGIAEEEYPQIFSPFYRLNPSAQGSGLGLHLAREVVTRHRGSIRVSRSSQGGARFCVQLPLLRPPARGA</sequence>
<dbReference type="SUPFAM" id="SSF55874">
    <property type="entry name" value="ATPase domain of HSP90 chaperone/DNA topoisomerase II/histidine kinase"/>
    <property type="match status" value="1"/>
</dbReference>
<gene>
    <name evidence="11" type="ORF">GLE_2565</name>
</gene>
<dbReference type="PROSITE" id="PS50109">
    <property type="entry name" value="HIS_KIN"/>
    <property type="match status" value="1"/>
</dbReference>
<keyword evidence="4" id="KW-0597">Phosphoprotein</keyword>
<dbReference type="Pfam" id="PF02518">
    <property type="entry name" value="HATPase_c"/>
    <property type="match status" value="1"/>
</dbReference>
<dbReference type="SMART" id="SM00388">
    <property type="entry name" value="HisKA"/>
    <property type="match status" value="1"/>
</dbReference>
<evidence type="ECO:0000256" key="5">
    <source>
        <dbReference type="ARBA" id="ARBA00022679"/>
    </source>
</evidence>
<dbReference type="PATRIC" id="fig|69.6.peg.2524"/>
<dbReference type="Pfam" id="PF00512">
    <property type="entry name" value="HisKA"/>
    <property type="match status" value="1"/>
</dbReference>
<proteinExistence type="predicted"/>
<dbReference type="EC" id="2.7.13.3" evidence="3"/>
<reference evidence="11 12" key="1">
    <citation type="submission" date="2015-11" db="EMBL/GenBank/DDBJ databases">
        <title>Genome sequences of Lysobacter enzymogenes strain C3 and Lysobacter antibioticus ATCC 29479.</title>
        <authorList>
            <person name="Kobayashi D.Y."/>
        </authorList>
    </citation>
    <scope>NUCLEOTIDE SEQUENCE [LARGE SCALE GENOMIC DNA]</scope>
    <source>
        <strain evidence="11 12">C3</strain>
    </source>
</reference>
<dbReference type="CDD" id="cd00082">
    <property type="entry name" value="HisKA"/>
    <property type="match status" value="1"/>
</dbReference>
<keyword evidence="6" id="KW-0812">Transmembrane</keyword>
<dbReference type="EMBL" id="CP013140">
    <property type="protein sequence ID" value="ALN57914.1"/>
    <property type="molecule type" value="Genomic_DNA"/>
</dbReference>
<evidence type="ECO:0000256" key="10">
    <source>
        <dbReference type="ARBA" id="ARBA00023136"/>
    </source>
</evidence>
<name>A0A0S2DH90_LYSEN</name>
<dbReference type="PRINTS" id="PR00344">
    <property type="entry name" value="BCTRLSENSOR"/>
</dbReference>
<dbReference type="SMR" id="A0A0S2DH90"/>
<dbReference type="InterPro" id="IPR005467">
    <property type="entry name" value="His_kinase_dom"/>
</dbReference>
<organism evidence="11 12">
    <name type="scientific">Lysobacter enzymogenes</name>
    <dbReference type="NCBI Taxonomy" id="69"/>
    <lineage>
        <taxon>Bacteria</taxon>
        <taxon>Pseudomonadati</taxon>
        <taxon>Pseudomonadota</taxon>
        <taxon>Gammaproteobacteria</taxon>
        <taxon>Lysobacterales</taxon>
        <taxon>Lysobacteraceae</taxon>
        <taxon>Lysobacter</taxon>
    </lineage>
</organism>
<dbReference type="PANTHER" id="PTHR45436">
    <property type="entry name" value="SENSOR HISTIDINE KINASE YKOH"/>
    <property type="match status" value="1"/>
</dbReference>
<dbReference type="InterPro" id="IPR050428">
    <property type="entry name" value="TCS_sensor_his_kinase"/>
</dbReference>
<comment type="catalytic activity">
    <reaction evidence="1">
        <text>ATP + protein L-histidine = ADP + protein N-phospho-L-histidine.</text>
        <dbReference type="EC" id="2.7.13.3"/>
    </reaction>
</comment>
<evidence type="ECO:0000256" key="3">
    <source>
        <dbReference type="ARBA" id="ARBA00012438"/>
    </source>
</evidence>
<dbReference type="InterPro" id="IPR004358">
    <property type="entry name" value="Sig_transdc_His_kin-like_C"/>
</dbReference>
<evidence type="ECO:0000256" key="8">
    <source>
        <dbReference type="ARBA" id="ARBA00022989"/>
    </source>
</evidence>
<dbReference type="InterPro" id="IPR003594">
    <property type="entry name" value="HATPase_dom"/>
</dbReference>
<keyword evidence="8" id="KW-1133">Transmembrane helix</keyword>
<dbReference type="GO" id="GO:0000155">
    <property type="term" value="F:phosphorelay sensor kinase activity"/>
    <property type="evidence" value="ECO:0007669"/>
    <property type="project" value="InterPro"/>
</dbReference>
<dbReference type="PANTHER" id="PTHR45436:SF15">
    <property type="entry name" value="SENSOR HISTIDINE KINASE CUSS"/>
    <property type="match status" value="1"/>
</dbReference>
<dbReference type="SUPFAM" id="SSF47384">
    <property type="entry name" value="Homodimeric domain of signal transducing histidine kinase"/>
    <property type="match status" value="1"/>
</dbReference>
<keyword evidence="10" id="KW-0472">Membrane</keyword>
<evidence type="ECO:0000313" key="11">
    <source>
        <dbReference type="EMBL" id="ALN57914.1"/>
    </source>
</evidence>
<dbReference type="CDD" id="cd00075">
    <property type="entry name" value="HATPase"/>
    <property type="match status" value="1"/>
</dbReference>
<dbReference type="GO" id="GO:0005886">
    <property type="term" value="C:plasma membrane"/>
    <property type="evidence" value="ECO:0007669"/>
    <property type="project" value="TreeGrafter"/>
</dbReference>
<dbReference type="Gene3D" id="1.10.287.130">
    <property type="match status" value="1"/>
</dbReference>
<keyword evidence="5" id="KW-0808">Transferase</keyword>
<protein>
    <recommendedName>
        <fullName evidence="3">histidine kinase</fullName>
        <ecNumber evidence="3">2.7.13.3</ecNumber>
    </recommendedName>
</protein>